<evidence type="ECO:0000256" key="2">
    <source>
        <dbReference type="ARBA" id="ARBA00004613"/>
    </source>
</evidence>
<evidence type="ECO:0000256" key="1">
    <source>
        <dbReference type="ARBA" id="ARBA00002667"/>
    </source>
</evidence>
<keyword evidence="5" id="KW-0588">Pheromone</keyword>
<protein>
    <submittedName>
        <fullName evidence="7">Competence-stimulating peptide type 1</fullName>
    </submittedName>
</protein>
<dbReference type="Pfam" id="PF03047">
    <property type="entry name" value="ComC"/>
    <property type="match status" value="1"/>
</dbReference>
<name>A0A3R9N008_STRMT</name>
<keyword evidence="4" id="KW-0964">Secreted</keyword>
<gene>
    <name evidence="7" type="primary">comC1</name>
    <name evidence="7" type="ORF">D8788_00090</name>
</gene>
<evidence type="ECO:0000256" key="3">
    <source>
        <dbReference type="ARBA" id="ARBA00009039"/>
    </source>
</evidence>
<dbReference type="GO" id="GO:0005186">
    <property type="term" value="F:pheromone activity"/>
    <property type="evidence" value="ECO:0007669"/>
    <property type="project" value="UniProtKB-KW"/>
</dbReference>
<comment type="subcellular location">
    <subcellularLocation>
        <location evidence="2">Secreted</location>
    </subcellularLocation>
</comment>
<comment type="caution">
    <text evidence="7">The sequence shown here is derived from an EMBL/GenBank/DDBJ whole genome shotgun (WGS) entry which is preliminary data.</text>
</comment>
<sequence>MKNTVKLEQFLALKEKDLQEIRGGDSRISKYLRDFIFPRKK</sequence>
<dbReference type="GO" id="GO:0030420">
    <property type="term" value="P:establishment of competence for transformation"/>
    <property type="evidence" value="ECO:0007669"/>
    <property type="project" value="UniProtKB-KW"/>
</dbReference>
<dbReference type="RefSeq" id="WP_049493188.1">
    <property type="nucleotide sequence ID" value="NZ_CAMHZZ010000002.1"/>
</dbReference>
<organism evidence="7 8">
    <name type="scientific">Streptococcus mitis</name>
    <dbReference type="NCBI Taxonomy" id="28037"/>
    <lineage>
        <taxon>Bacteria</taxon>
        <taxon>Bacillati</taxon>
        <taxon>Bacillota</taxon>
        <taxon>Bacilli</taxon>
        <taxon>Lactobacillales</taxon>
        <taxon>Streptococcaceae</taxon>
        <taxon>Streptococcus</taxon>
        <taxon>Streptococcus mitis group</taxon>
    </lineage>
</organism>
<dbReference type="AlphaFoldDB" id="A0A3R9N008"/>
<proteinExistence type="inferred from homology"/>
<evidence type="ECO:0000256" key="6">
    <source>
        <dbReference type="ARBA" id="ARBA00023287"/>
    </source>
</evidence>
<keyword evidence="6" id="KW-0178">Competence</keyword>
<dbReference type="GO" id="GO:0005576">
    <property type="term" value="C:extracellular region"/>
    <property type="evidence" value="ECO:0007669"/>
    <property type="project" value="UniProtKB-SubCell"/>
</dbReference>
<dbReference type="NCBIfam" id="NF033214">
    <property type="entry name" value="ComC_Streptocco"/>
    <property type="match status" value="1"/>
</dbReference>
<evidence type="ECO:0000256" key="4">
    <source>
        <dbReference type="ARBA" id="ARBA00022525"/>
    </source>
</evidence>
<accession>A0A3R9N008</accession>
<evidence type="ECO:0000313" key="8">
    <source>
        <dbReference type="Proteomes" id="UP000271520"/>
    </source>
</evidence>
<comment type="function">
    <text evidence="1">Acts as a pheromone, induces cells to develop competence for genetic transformation.</text>
</comment>
<evidence type="ECO:0000256" key="5">
    <source>
        <dbReference type="ARBA" id="ARBA00023044"/>
    </source>
</evidence>
<evidence type="ECO:0000313" key="7">
    <source>
        <dbReference type="EMBL" id="RSJ93992.1"/>
    </source>
</evidence>
<comment type="similarity">
    <text evidence="3">Belongs to the ComC family.</text>
</comment>
<dbReference type="InterPro" id="IPR004288">
    <property type="entry name" value="Competence_ComC"/>
</dbReference>
<reference evidence="7 8" key="1">
    <citation type="submission" date="2018-11" db="EMBL/GenBank/DDBJ databases">
        <title>Species Designations Belie Phenotypic and Genotypic Heterogeneity in Oral Streptococci.</title>
        <authorList>
            <person name="Velsko I."/>
        </authorList>
    </citation>
    <scope>NUCLEOTIDE SEQUENCE [LARGE SCALE GENOMIC DNA]</scope>
    <source>
        <strain evidence="7 8">BCC22</strain>
    </source>
</reference>
<dbReference type="EMBL" id="RJPW01000001">
    <property type="protein sequence ID" value="RSJ93992.1"/>
    <property type="molecule type" value="Genomic_DNA"/>
</dbReference>
<dbReference type="Proteomes" id="UP000271520">
    <property type="component" value="Unassembled WGS sequence"/>
</dbReference>